<evidence type="ECO:0000313" key="4">
    <source>
        <dbReference type="Proteomes" id="UP000823046"/>
    </source>
</evidence>
<feature type="compositionally biased region" description="Low complexity" evidence="2">
    <location>
        <begin position="134"/>
        <end position="143"/>
    </location>
</feature>
<dbReference type="Proteomes" id="UP000823046">
    <property type="component" value="Unassembled WGS sequence"/>
</dbReference>
<feature type="region of interest" description="Disordered" evidence="2">
    <location>
        <begin position="437"/>
        <end position="504"/>
    </location>
</feature>
<dbReference type="InterPro" id="IPR036427">
    <property type="entry name" value="Bromodomain-like_sf"/>
</dbReference>
<feature type="region of interest" description="Disordered" evidence="2">
    <location>
        <begin position="1"/>
        <end position="44"/>
    </location>
</feature>
<reference evidence="3 4" key="1">
    <citation type="journal article" date="2020" name="bioRxiv">
        <title>Metabolic contributions of an alphaproteobacterial endosymbiont in the apicomplexan Cardiosporidium cionae.</title>
        <authorList>
            <person name="Hunter E.S."/>
            <person name="Paight C.J."/>
            <person name="Lane C.E."/>
        </authorList>
    </citation>
    <scope>NUCLEOTIDE SEQUENCE [LARGE SCALE GENOMIC DNA]</scope>
    <source>
        <strain evidence="3">ESH_2018</strain>
    </source>
</reference>
<feature type="region of interest" description="Disordered" evidence="2">
    <location>
        <begin position="610"/>
        <end position="639"/>
    </location>
</feature>
<feature type="compositionally biased region" description="Polar residues" evidence="2">
    <location>
        <begin position="20"/>
        <end position="35"/>
    </location>
</feature>
<proteinExistence type="predicted"/>
<evidence type="ECO:0000256" key="2">
    <source>
        <dbReference type="SAM" id="MobiDB-lite"/>
    </source>
</evidence>
<keyword evidence="1" id="KW-0103">Bromodomain</keyword>
<feature type="compositionally biased region" description="Basic residues" evidence="2">
    <location>
        <begin position="468"/>
        <end position="481"/>
    </location>
</feature>
<protein>
    <submittedName>
        <fullName evidence="3">Uncharacterized protein</fullName>
    </submittedName>
</protein>
<feature type="compositionally biased region" description="Low complexity" evidence="2">
    <location>
        <begin position="619"/>
        <end position="631"/>
    </location>
</feature>
<evidence type="ECO:0000313" key="3">
    <source>
        <dbReference type="EMBL" id="KAF8819622.1"/>
    </source>
</evidence>
<sequence>MESSSVEQPIYPFSGDSEGMTATNEPCSATPSATNEMEGPSSDFDHKMISTFSTLDENSPNPAVNEENEKKVVTSSLADASPSSIPLLPLETCVDCLRGELQLDSEEFNIVQQALHDHSNEWRFETCTPTILPTSSKKSSTTTRPALLSSKPSDLTSTLSHGRSAPHRGGSAASMTEKTHYVPHVIMHAMKEGSSLRDIPQEISQETQRSYQGIPLVPTSPEISTLPPSEMDGRLPEIGLQTMHSSNMMPPSDSLPPLPPPAIGSTPSAYPMLSKRSPLSSQSQQTLPEWTKCLHGLLVELGQLPLCPQLLFQPINPYDMQQRAASKRLLPSEFVNLEGILRKLEAGTYTHCGEAMNDVCTLFVCAFRYYMPGSVLWMNTHETAHFFLENVRKFPILAEGCRLCGDLSAILNWKRRYDTTCVDETIQMMILKGREKKKKKKMEAAGTTVAPSGGGRGKEARIDPSQGMKKRKPYKPRSRGGKRLEGGKAGPRVRTSPYATEGNLDAPIMDEERGDFQNLLLKLNQDQHFALFSEYQQRAVWRTLDGGEVELDDRGTAPHIFRDMIVWCRRQLAAPIVLQSQKAYFEAMPLSDTMADATYASGTGYPRATKGVEYNPAYESNELSSETSSGSEDSESGSN</sequence>
<dbReference type="SUPFAM" id="SSF47370">
    <property type="entry name" value="Bromodomain"/>
    <property type="match status" value="1"/>
</dbReference>
<name>A0ABQ7J6M1_9APIC</name>
<comment type="caution">
    <text evidence="3">The sequence shown here is derived from an EMBL/GenBank/DDBJ whole genome shotgun (WGS) entry which is preliminary data.</text>
</comment>
<dbReference type="EMBL" id="JADAQX010000665">
    <property type="protein sequence ID" value="KAF8819622.1"/>
    <property type="molecule type" value="Genomic_DNA"/>
</dbReference>
<organism evidence="3 4">
    <name type="scientific">Cardiosporidium cionae</name>
    <dbReference type="NCBI Taxonomy" id="476202"/>
    <lineage>
        <taxon>Eukaryota</taxon>
        <taxon>Sar</taxon>
        <taxon>Alveolata</taxon>
        <taxon>Apicomplexa</taxon>
        <taxon>Aconoidasida</taxon>
        <taxon>Nephromycida</taxon>
        <taxon>Cardiosporidium</taxon>
    </lineage>
</organism>
<feature type="compositionally biased region" description="Polar residues" evidence="2">
    <location>
        <begin position="150"/>
        <end position="161"/>
    </location>
</feature>
<accession>A0ABQ7J6M1</accession>
<gene>
    <name evidence="3" type="ORF">IE077_000013</name>
</gene>
<evidence type="ECO:0000256" key="1">
    <source>
        <dbReference type="ARBA" id="ARBA00023117"/>
    </source>
</evidence>
<feature type="region of interest" description="Disordered" evidence="2">
    <location>
        <begin position="133"/>
        <end position="175"/>
    </location>
</feature>
<keyword evidence="4" id="KW-1185">Reference proteome</keyword>